<accession>A0A1T4PSR5</accession>
<dbReference type="AlphaFoldDB" id="A0A1T4PSR5"/>
<reference evidence="2" key="1">
    <citation type="submission" date="2017-02" db="EMBL/GenBank/DDBJ databases">
        <authorList>
            <person name="Varghese N."/>
            <person name="Submissions S."/>
        </authorList>
    </citation>
    <scope>NUCLEOTIDE SEQUENCE [LARGE SCALE GENOMIC DNA]</scope>
    <source>
        <strain evidence="2">ATCC BAA-73</strain>
    </source>
</reference>
<dbReference type="STRING" id="142842.SAMN02745118_02296"/>
<evidence type="ECO:0000313" key="2">
    <source>
        <dbReference type="Proteomes" id="UP000190625"/>
    </source>
</evidence>
<evidence type="ECO:0000313" key="1">
    <source>
        <dbReference type="EMBL" id="SJZ94592.1"/>
    </source>
</evidence>
<dbReference type="EMBL" id="FUWM01000021">
    <property type="protein sequence ID" value="SJZ94592.1"/>
    <property type="molecule type" value="Genomic_DNA"/>
</dbReference>
<proteinExistence type="predicted"/>
<protein>
    <submittedName>
        <fullName evidence="1">Uncharacterized protein</fullName>
    </submittedName>
</protein>
<dbReference type="RefSeq" id="WP_078810730.1">
    <property type="nucleotide sequence ID" value="NZ_FUWM01000021.1"/>
</dbReference>
<name>A0A1T4PSR5_9FIRM</name>
<organism evidence="1 2">
    <name type="scientific">Selenihalanaerobacter shriftii</name>
    <dbReference type="NCBI Taxonomy" id="142842"/>
    <lineage>
        <taxon>Bacteria</taxon>
        <taxon>Bacillati</taxon>
        <taxon>Bacillota</taxon>
        <taxon>Clostridia</taxon>
        <taxon>Halanaerobiales</taxon>
        <taxon>Halobacteroidaceae</taxon>
        <taxon>Selenihalanaerobacter</taxon>
    </lineage>
</organism>
<gene>
    <name evidence="1" type="ORF">SAMN02745118_02296</name>
</gene>
<sequence length="60" mass="6631">MDAKNQQEVIKRAIKERSVRGSLECEVAQEIASELEVEPMKVGEVAKGLNLTLKNCKGKC</sequence>
<keyword evidence="2" id="KW-1185">Reference proteome</keyword>
<dbReference type="Proteomes" id="UP000190625">
    <property type="component" value="Unassembled WGS sequence"/>
</dbReference>